<gene>
    <name evidence="2" type="ORF">LX32DRAFT_634543</name>
</gene>
<dbReference type="Proteomes" id="UP001232148">
    <property type="component" value="Unassembled WGS sequence"/>
</dbReference>
<organism evidence="2 3">
    <name type="scientific">Colletotrichum zoysiae</name>
    <dbReference type="NCBI Taxonomy" id="1216348"/>
    <lineage>
        <taxon>Eukaryota</taxon>
        <taxon>Fungi</taxon>
        <taxon>Dikarya</taxon>
        <taxon>Ascomycota</taxon>
        <taxon>Pezizomycotina</taxon>
        <taxon>Sordariomycetes</taxon>
        <taxon>Hypocreomycetidae</taxon>
        <taxon>Glomerellales</taxon>
        <taxon>Glomerellaceae</taxon>
        <taxon>Colletotrichum</taxon>
        <taxon>Colletotrichum graminicola species complex</taxon>
    </lineage>
</organism>
<proteinExistence type="predicted"/>
<feature type="region of interest" description="Disordered" evidence="1">
    <location>
        <begin position="27"/>
        <end position="49"/>
    </location>
</feature>
<sequence>MVDESLTQRGWSTPSFLFLLFLLPRQPRPPSGQRDQHTQSLGHERPDECGNRYCARGGVPLPRLPPDHWFAGCMNPA</sequence>
<reference evidence="2" key="1">
    <citation type="submission" date="2021-06" db="EMBL/GenBank/DDBJ databases">
        <title>Comparative genomics, transcriptomics and evolutionary studies reveal genomic signatures of adaptation to plant cell wall in hemibiotrophic fungi.</title>
        <authorList>
            <consortium name="DOE Joint Genome Institute"/>
            <person name="Baroncelli R."/>
            <person name="Diaz J.F."/>
            <person name="Benocci T."/>
            <person name="Peng M."/>
            <person name="Battaglia E."/>
            <person name="Haridas S."/>
            <person name="Andreopoulos W."/>
            <person name="Labutti K."/>
            <person name="Pangilinan J."/>
            <person name="Floch G.L."/>
            <person name="Makela M.R."/>
            <person name="Henrissat B."/>
            <person name="Grigoriev I.V."/>
            <person name="Crouch J.A."/>
            <person name="De Vries R.P."/>
            <person name="Sukno S.A."/>
            <person name="Thon M.R."/>
        </authorList>
    </citation>
    <scope>NUCLEOTIDE SEQUENCE</scope>
    <source>
        <strain evidence="2">MAFF235873</strain>
    </source>
</reference>
<evidence type="ECO:0000313" key="2">
    <source>
        <dbReference type="EMBL" id="KAK2034120.1"/>
    </source>
</evidence>
<protein>
    <submittedName>
        <fullName evidence="2">Uncharacterized protein</fullName>
    </submittedName>
</protein>
<keyword evidence="3" id="KW-1185">Reference proteome</keyword>
<feature type="compositionally biased region" description="Basic and acidic residues" evidence="1">
    <location>
        <begin position="34"/>
        <end position="49"/>
    </location>
</feature>
<accession>A0AAD9HRZ9</accession>
<dbReference type="EMBL" id="MU842816">
    <property type="protein sequence ID" value="KAK2034120.1"/>
    <property type="molecule type" value="Genomic_DNA"/>
</dbReference>
<evidence type="ECO:0000313" key="3">
    <source>
        <dbReference type="Proteomes" id="UP001232148"/>
    </source>
</evidence>
<dbReference type="AlphaFoldDB" id="A0AAD9HRZ9"/>
<evidence type="ECO:0000256" key="1">
    <source>
        <dbReference type="SAM" id="MobiDB-lite"/>
    </source>
</evidence>
<name>A0AAD9HRZ9_9PEZI</name>
<comment type="caution">
    <text evidence="2">The sequence shown here is derived from an EMBL/GenBank/DDBJ whole genome shotgun (WGS) entry which is preliminary data.</text>
</comment>